<evidence type="ECO:0000313" key="2">
    <source>
        <dbReference type="WBParaSite" id="Minc3s08734g42543"/>
    </source>
</evidence>
<reference evidence="2" key="1">
    <citation type="submission" date="2022-11" db="UniProtKB">
        <authorList>
            <consortium name="WormBaseParasite"/>
        </authorList>
    </citation>
    <scope>IDENTIFICATION</scope>
</reference>
<name>A0A914NPK1_MELIC</name>
<accession>A0A914NPK1</accession>
<evidence type="ECO:0000313" key="1">
    <source>
        <dbReference type="Proteomes" id="UP000887563"/>
    </source>
</evidence>
<sequence length="120" mass="14024">MARWRFVRTIFSAREVEEERTMLRDRSGTWVRDGSTTNEVHRNINGGRIMPEGGEQERSEYFRCKVPACHASTKLVTRFKTCKADDSETFIRGWRFYSTAGHQYHEPNDPQQMIAFDAGM</sequence>
<keyword evidence="1" id="KW-1185">Reference proteome</keyword>
<proteinExistence type="predicted"/>
<dbReference type="AlphaFoldDB" id="A0A914NPK1"/>
<organism evidence="1 2">
    <name type="scientific">Meloidogyne incognita</name>
    <name type="common">Southern root-knot nematode worm</name>
    <name type="synonym">Oxyuris incognita</name>
    <dbReference type="NCBI Taxonomy" id="6306"/>
    <lineage>
        <taxon>Eukaryota</taxon>
        <taxon>Metazoa</taxon>
        <taxon>Ecdysozoa</taxon>
        <taxon>Nematoda</taxon>
        <taxon>Chromadorea</taxon>
        <taxon>Rhabditida</taxon>
        <taxon>Tylenchina</taxon>
        <taxon>Tylenchomorpha</taxon>
        <taxon>Tylenchoidea</taxon>
        <taxon>Meloidogynidae</taxon>
        <taxon>Meloidogyninae</taxon>
        <taxon>Meloidogyne</taxon>
        <taxon>Meloidogyne incognita group</taxon>
    </lineage>
</organism>
<dbReference type="Proteomes" id="UP000887563">
    <property type="component" value="Unplaced"/>
</dbReference>
<protein>
    <submittedName>
        <fullName evidence="2">Uncharacterized protein</fullName>
    </submittedName>
</protein>
<dbReference type="WBParaSite" id="Minc3s08734g42543">
    <property type="protein sequence ID" value="Minc3s08734g42543"/>
    <property type="gene ID" value="Minc3s08734g42543"/>
</dbReference>